<dbReference type="Pfam" id="PF13177">
    <property type="entry name" value="DNA_pol3_delta2"/>
    <property type="match status" value="1"/>
</dbReference>
<comment type="caution">
    <text evidence="14">The sequence shown here is derived from an EMBL/GenBank/DDBJ whole genome shotgun (WGS) entry which is preliminary data.</text>
</comment>
<dbReference type="InterPro" id="IPR012763">
    <property type="entry name" value="DNA_pol_III_sug/sutau_N"/>
</dbReference>
<dbReference type="Proteomes" id="UP000271700">
    <property type="component" value="Unassembled WGS sequence"/>
</dbReference>
<dbReference type="Gene3D" id="1.20.272.10">
    <property type="match status" value="1"/>
</dbReference>
<dbReference type="Pfam" id="PF12169">
    <property type="entry name" value="DNA_pol3_gamma3"/>
    <property type="match status" value="1"/>
</dbReference>
<evidence type="ECO:0000256" key="2">
    <source>
        <dbReference type="ARBA" id="ARBA00022679"/>
    </source>
</evidence>
<dbReference type="CDD" id="cd18137">
    <property type="entry name" value="HLD_clamp_pol_III_gamma_tau"/>
    <property type="match status" value="1"/>
</dbReference>
<dbReference type="PANTHER" id="PTHR11669">
    <property type="entry name" value="REPLICATION FACTOR C / DNA POLYMERASE III GAMMA-TAU SUBUNIT"/>
    <property type="match status" value="1"/>
</dbReference>
<dbReference type="GO" id="GO:0046872">
    <property type="term" value="F:metal ion binding"/>
    <property type="evidence" value="ECO:0007669"/>
    <property type="project" value="UniProtKB-KW"/>
</dbReference>
<evidence type="ECO:0000256" key="7">
    <source>
        <dbReference type="ARBA" id="ARBA00022833"/>
    </source>
</evidence>
<evidence type="ECO:0000313" key="15">
    <source>
        <dbReference type="Proteomes" id="UP000271700"/>
    </source>
</evidence>
<gene>
    <name evidence="11" type="primary">dnaX</name>
    <name evidence="14" type="ORF">CLV75_3590</name>
</gene>
<keyword evidence="4 11" id="KW-0235">DNA replication</keyword>
<keyword evidence="5" id="KW-0479">Metal-binding</keyword>
<evidence type="ECO:0000256" key="8">
    <source>
        <dbReference type="ARBA" id="ARBA00022840"/>
    </source>
</evidence>
<evidence type="ECO:0000256" key="5">
    <source>
        <dbReference type="ARBA" id="ARBA00022723"/>
    </source>
</evidence>
<dbReference type="FunFam" id="1.20.272.10:FF:000003">
    <property type="entry name" value="DNA polymerase III subunit gamma/tau"/>
    <property type="match status" value="1"/>
</dbReference>
<evidence type="ECO:0000256" key="1">
    <source>
        <dbReference type="ARBA" id="ARBA00006360"/>
    </source>
</evidence>
<protein>
    <recommendedName>
        <fullName evidence="11">DNA polymerase III subunit gamma/tau</fullName>
        <ecNumber evidence="11">2.7.7.7</ecNumber>
    </recommendedName>
</protein>
<comment type="subunit">
    <text evidence="11">DNA polymerase III contains a core (composed of alpha, epsilon and theta chains) that associates with a tau subunit. This core dimerizes to form the POLIII' complex. PolIII' associates with the gamma complex (composed of gamma, delta, delta', psi and chi chains) and with the beta chain to form the complete DNA polymerase III complex.</text>
</comment>
<evidence type="ECO:0000256" key="3">
    <source>
        <dbReference type="ARBA" id="ARBA00022695"/>
    </source>
</evidence>
<dbReference type="InterPro" id="IPR022754">
    <property type="entry name" value="DNA_pol_III_gamma-3"/>
</dbReference>
<evidence type="ECO:0000313" key="14">
    <source>
        <dbReference type="EMBL" id="RLK00599.1"/>
    </source>
</evidence>
<dbReference type="InterPro" id="IPR003593">
    <property type="entry name" value="AAA+_ATPase"/>
</dbReference>
<dbReference type="InterPro" id="IPR008921">
    <property type="entry name" value="DNA_pol3_clamp-load_cplx_C"/>
</dbReference>
<accession>A0A497YWY4</accession>
<dbReference type="NCBIfam" id="NF006585">
    <property type="entry name" value="PRK09111.1"/>
    <property type="match status" value="1"/>
</dbReference>
<dbReference type="InterPro" id="IPR050238">
    <property type="entry name" value="DNA_Rep/Repair_Clamp_Loader"/>
</dbReference>
<dbReference type="FunFam" id="3.40.50.300:FF:000014">
    <property type="entry name" value="DNA polymerase III subunit gamma/tau"/>
    <property type="match status" value="1"/>
</dbReference>
<dbReference type="EC" id="2.7.7.7" evidence="11"/>
<evidence type="ECO:0000259" key="13">
    <source>
        <dbReference type="SMART" id="SM00382"/>
    </source>
</evidence>
<dbReference type="FunFam" id="1.10.8.60:FF:000013">
    <property type="entry name" value="DNA polymerase III subunit gamma/tau"/>
    <property type="match status" value="1"/>
</dbReference>
<dbReference type="InterPro" id="IPR045085">
    <property type="entry name" value="HLD_clamp_pol_III_gamma_tau"/>
</dbReference>
<dbReference type="EMBL" id="RCCT01000006">
    <property type="protein sequence ID" value="RLK00599.1"/>
    <property type="molecule type" value="Genomic_DNA"/>
</dbReference>
<evidence type="ECO:0000256" key="4">
    <source>
        <dbReference type="ARBA" id="ARBA00022705"/>
    </source>
</evidence>
<dbReference type="PANTHER" id="PTHR11669:SF0">
    <property type="entry name" value="PROTEIN STICHEL-LIKE 2"/>
    <property type="match status" value="1"/>
</dbReference>
<dbReference type="GO" id="GO:0003887">
    <property type="term" value="F:DNA-directed DNA polymerase activity"/>
    <property type="evidence" value="ECO:0007669"/>
    <property type="project" value="UniProtKB-KW"/>
</dbReference>
<organism evidence="14 15">
    <name type="scientific">Ruegeria conchae</name>
    <dbReference type="NCBI Taxonomy" id="981384"/>
    <lineage>
        <taxon>Bacteria</taxon>
        <taxon>Pseudomonadati</taxon>
        <taxon>Pseudomonadota</taxon>
        <taxon>Alphaproteobacteria</taxon>
        <taxon>Rhodobacterales</taxon>
        <taxon>Roseobacteraceae</taxon>
        <taxon>Ruegeria</taxon>
    </lineage>
</organism>
<keyword evidence="9 11" id="KW-0239">DNA-directed DNA polymerase</keyword>
<dbReference type="GO" id="GO:0009360">
    <property type="term" value="C:DNA polymerase III complex"/>
    <property type="evidence" value="ECO:0007669"/>
    <property type="project" value="InterPro"/>
</dbReference>
<evidence type="ECO:0000256" key="9">
    <source>
        <dbReference type="ARBA" id="ARBA00022932"/>
    </source>
</evidence>
<feature type="region of interest" description="Disordered" evidence="12">
    <location>
        <begin position="383"/>
        <end position="421"/>
    </location>
</feature>
<dbReference type="SUPFAM" id="SSF48019">
    <property type="entry name" value="post-AAA+ oligomerization domain-like"/>
    <property type="match status" value="1"/>
</dbReference>
<dbReference type="GO" id="GO:0005524">
    <property type="term" value="F:ATP binding"/>
    <property type="evidence" value="ECO:0007669"/>
    <property type="project" value="UniProtKB-KW"/>
</dbReference>
<proteinExistence type="inferred from homology"/>
<dbReference type="NCBIfam" id="TIGR02397">
    <property type="entry name" value="dnaX_nterm"/>
    <property type="match status" value="1"/>
</dbReference>
<evidence type="ECO:0000256" key="6">
    <source>
        <dbReference type="ARBA" id="ARBA00022741"/>
    </source>
</evidence>
<keyword evidence="6 11" id="KW-0547">Nucleotide-binding</keyword>
<reference evidence="14 15" key="1">
    <citation type="submission" date="2018-10" db="EMBL/GenBank/DDBJ databases">
        <title>Genomic Encyclopedia of Archaeal and Bacterial Type Strains, Phase II (KMG-II): from individual species to whole genera.</title>
        <authorList>
            <person name="Goeker M."/>
        </authorList>
    </citation>
    <scope>NUCLEOTIDE SEQUENCE [LARGE SCALE GENOMIC DNA]</scope>
    <source>
        <strain evidence="14 15">DSM 29317</strain>
    </source>
</reference>
<comment type="similarity">
    <text evidence="1 11">Belongs to the DnaX/STICHEL family.</text>
</comment>
<dbReference type="Pfam" id="PF22608">
    <property type="entry name" value="DNAX_ATPase_lid"/>
    <property type="match status" value="1"/>
</dbReference>
<dbReference type="CDD" id="cd00009">
    <property type="entry name" value="AAA"/>
    <property type="match status" value="1"/>
</dbReference>
<evidence type="ECO:0000256" key="12">
    <source>
        <dbReference type="SAM" id="MobiDB-lite"/>
    </source>
</evidence>
<keyword evidence="8 11" id="KW-0067">ATP-binding</keyword>
<dbReference type="Gene3D" id="3.40.50.300">
    <property type="entry name" value="P-loop containing nucleotide triphosphate hydrolases"/>
    <property type="match status" value="1"/>
</dbReference>
<dbReference type="NCBIfam" id="NF004046">
    <property type="entry name" value="PRK05563.1"/>
    <property type="match status" value="1"/>
</dbReference>
<keyword evidence="7" id="KW-0862">Zinc</keyword>
<dbReference type="InterPro" id="IPR022107">
    <property type="entry name" value="DNA_pol_III_gamma/tau_C"/>
</dbReference>
<comment type="catalytic activity">
    <reaction evidence="10 11">
        <text>DNA(n) + a 2'-deoxyribonucleoside 5'-triphosphate = DNA(n+1) + diphosphate</text>
        <dbReference type="Rhea" id="RHEA:22508"/>
        <dbReference type="Rhea" id="RHEA-COMP:17339"/>
        <dbReference type="Rhea" id="RHEA-COMP:17340"/>
        <dbReference type="ChEBI" id="CHEBI:33019"/>
        <dbReference type="ChEBI" id="CHEBI:61560"/>
        <dbReference type="ChEBI" id="CHEBI:173112"/>
        <dbReference type="EC" id="2.7.7.7"/>
    </reaction>
</comment>
<name>A0A497YWY4_9RHOB</name>
<dbReference type="STRING" id="981384.GCA_000192475_02542"/>
<dbReference type="InterPro" id="IPR027417">
    <property type="entry name" value="P-loop_NTPase"/>
</dbReference>
<dbReference type="SUPFAM" id="SSF52540">
    <property type="entry name" value="P-loop containing nucleoside triphosphate hydrolases"/>
    <property type="match status" value="1"/>
</dbReference>
<dbReference type="RefSeq" id="WP_120981268.1">
    <property type="nucleotide sequence ID" value="NZ_RCCT01000006.1"/>
</dbReference>
<keyword evidence="3 11" id="KW-0548">Nucleotidyltransferase</keyword>
<evidence type="ECO:0000256" key="10">
    <source>
        <dbReference type="ARBA" id="ARBA00049244"/>
    </source>
</evidence>
<dbReference type="Pfam" id="PF12362">
    <property type="entry name" value="DUF3646"/>
    <property type="match status" value="1"/>
</dbReference>
<dbReference type="GO" id="GO:0003677">
    <property type="term" value="F:DNA binding"/>
    <property type="evidence" value="ECO:0007669"/>
    <property type="project" value="InterPro"/>
</dbReference>
<sequence>MTDTPSPAYQVLARKYRPETFTDLVGQDAMVRTLKNAFEADRIAQAFIMTGIRGTGKTTTARIIAKGMNCIGPDGEGKPTTEPCGQCEHCVAIMEGRHVDVMEMDAASRTGVNDIREIIDSVRYRAASARYKIYIIDEVHMLSTSAFNALLKTLEEPPEHVKFIFATTEIRKVPVTVLSRCQRFDLRRIEPEDMIGLLRKIAESEKAQIADDALALITRAAEGSARDATSLLDQAISHGAGETSADQVRAMLGLADRGRVLDLMDMILRGDAASALTELSGQYAEGADPLAVLRDLAEITHWVSVVKITPDAAEDPTVSPDERARGQQMAEALPMRVLTRMWQMLLKALEEVSAAPNAMMAAEMAVIRLTHVADLPSPEELIKRLKDAPPPPNPGPGSGIGVPGQASAAPQASARPAYTSSAIGGNAGGPSAALAQDVQAALARYPTFEHVVELIRTNRDVKLLVEVENGVRLVSYQPGRIEFTPADNAPTDLSQRLGASLQRWTGNRWAVSIVSEGDAPTIAEVRDAADLALKAEAEKHPLVQAVLSHFPKARIKSIETAEQRAAQVETEALPEVDDEWDPFEED</sequence>
<dbReference type="Gene3D" id="1.10.8.60">
    <property type="match status" value="1"/>
</dbReference>
<dbReference type="SMART" id="SM00382">
    <property type="entry name" value="AAA"/>
    <property type="match status" value="1"/>
</dbReference>
<dbReference type="OrthoDB" id="9810148at2"/>
<feature type="compositionally biased region" description="Low complexity" evidence="12">
    <location>
        <begin position="403"/>
        <end position="417"/>
    </location>
</feature>
<dbReference type="AlphaFoldDB" id="A0A497YWY4"/>
<feature type="domain" description="AAA+ ATPase" evidence="13">
    <location>
        <begin position="43"/>
        <end position="190"/>
    </location>
</feature>
<keyword evidence="2 11" id="KW-0808">Transferase</keyword>
<evidence type="ECO:0000256" key="11">
    <source>
        <dbReference type="RuleBase" id="RU364063"/>
    </source>
</evidence>
<comment type="function">
    <text evidence="11">DNA polymerase III is a complex, multichain enzyme responsible for most of the replicative synthesis in bacteria. This DNA polymerase also exhibits 3' to 5' exonuclease activity.</text>
</comment>
<keyword evidence="15" id="KW-1185">Reference proteome</keyword>
<dbReference type="GO" id="GO:0006261">
    <property type="term" value="P:DNA-templated DNA replication"/>
    <property type="evidence" value="ECO:0007669"/>
    <property type="project" value="TreeGrafter"/>
</dbReference>